<accession>A0A4R2FKQ3</accession>
<dbReference type="PANTHER" id="PTHR43236">
    <property type="entry name" value="ANTITOXIN HIGA1"/>
    <property type="match status" value="1"/>
</dbReference>
<comment type="caution">
    <text evidence="2">The sequence shown here is derived from an EMBL/GenBank/DDBJ whole genome shotgun (WGS) entry which is preliminary data.</text>
</comment>
<evidence type="ECO:0000259" key="1">
    <source>
        <dbReference type="Pfam" id="PF06114"/>
    </source>
</evidence>
<protein>
    <submittedName>
        <fullName evidence="2">Uncharacterized protein DUF955</fullName>
    </submittedName>
</protein>
<dbReference type="EMBL" id="SLWF01000003">
    <property type="protein sequence ID" value="TCN88826.1"/>
    <property type="molecule type" value="Genomic_DNA"/>
</dbReference>
<keyword evidence="3" id="KW-1185">Reference proteome</keyword>
<proteinExistence type="predicted"/>
<gene>
    <name evidence="2" type="ORF">EDC91_1035</name>
</gene>
<dbReference type="Pfam" id="PF06114">
    <property type="entry name" value="Peptidase_M78"/>
    <property type="match status" value="1"/>
</dbReference>
<dbReference type="AlphaFoldDB" id="A0A4R2FKQ3"/>
<dbReference type="RefSeq" id="WP_133037780.1">
    <property type="nucleotide sequence ID" value="NZ_SLWF01000003.1"/>
</dbReference>
<feature type="domain" description="IrrE N-terminal-like" evidence="1">
    <location>
        <begin position="112"/>
        <end position="209"/>
    </location>
</feature>
<dbReference type="InterPro" id="IPR010359">
    <property type="entry name" value="IrrE_HExxH"/>
</dbReference>
<dbReference type="Proteomes" id="UP000294832">
    <property type="component" value="Unassembled WGS sequence"/>
</dbReference>
<name>A0A4R2FKQ3_9GAMM</name>
<evidence type="ECO:0000313" key="2">
    <source>
        <dbReference type="EMBL" id="TCN88826.1"/>
    </source>
</evidence>
<dbReference type="InterPro" id="IPR052345">
    <property type="entry name" value="Rad_response_metalloprotease"/>
</dbReference>
<organism evidence="2 3">
    <name type="scientific">Shewanella fodinae</name>
    <dbReference type="NCBI Taxonomy" id="552357"/>
    <lineage>
        <taxon>Bacteria</taxon>
        <taxon>Pseudomonadati</taxon>
        <taxon>Pseudomonadota</taxon>
        <taxon>Gammaproteobacteria</taxon>
        <taxon>Alteromonadales</taxon>
        <taxon>Shewanellaceae</taxon>
        <taxon>Shewanella</taxon>
    </lineage>
</organism>
<reference evidence="2 3" key="1">
    <citation type="submission" date="2019-03" db="EMBL/GenBank/DDBJ databases">
        <title>Freshwater and sediment microbial communities from various areas in North America, analyzing microbe dynamics in response to fracking.</title>
        <authorList>
            <person name="Lamendella R."/>
        </authorList>
    </citation>
    <scope>NUCLEOTIDE SEQUENCE [LARGE SCALE GENOMIC DNA]</scope>
    <source>
        <strain evidence="2 3">74A</strain>
    </source>
</reference>
<dbReference type="PANTHER" id="PTHR43236:SF1">
    <property type="entry name" value="BLL7220 PROTEIN"/>
    <property type="match status" value="1"/>
</dbReference>
<sequence>MIKRELAIVSAQRKLYQNPYAFLSESDDGQEIFEAEYIYLAKERKPILKELFSFQDNGSYSDTEIEQIALNVQRALWRNRKYLSNKTDIVIPIDILAPEIAIREMGYEYTLESSLGQYVEDGKEFEVAGLVDVERNQISLSQVFPPDVMYFTAAHELGHTILHPGLSLHRDRPVTGSEKRRSSKEREADKFATFFLMPKKQVLEAFTERFFTNEFILDETNSFYLGKTCNFSKIRDLSLMLASTSSFAGESFIPLSRYFHVSDSAMAIRLEELGVIKL</sequence>
<dbReference type="OrthoDB" id="9794834at2"/>
<dbReference type="Gene3D" id="1.10.10.2910">
    <property type="match status" value="1"/>
</dbReference>
<evidence type="ECO:0000313" key="3">
    <source>
        <dbReference type="Proteomes" id="UP000294832"/>
    </source>
</evidence>